<evidence type="ECO:0000256" key="1">
    <source>
        <dbReference type="SAM" id="MobiDB-lite"/>
    </source>
</evidence>
<feature type="compositionally biased region" description="Basic and acidic residues" evidence="1">
    <location>
        <begin position="103"/>
        <end position="112"/>
    </location>
</feature>
<feature type="region of interest" description="Disordered" evidence="1">
    <location>
        <begin position="1"/>
        <end position="40"/>
    </location>
</feature>
<dbReference type="AlphaFoldDB" id="A0A167WY83"/>
<dbReference type="EMBL" id="KV417779">
    <property type="protein sequence ID" value="KZP06616.1"/>
    <property type="molecule type" value="Genomic_DNA"/>
</dbReference>
<keyword evidence="3" id="KW-1185">Reference proteome</keyword>
<feature type="compositionally biased region" description="Basic and acidic residues" evidence="1">
    <location>
        <begin position="1"/>
        <end position="12"/>
    </location>
</feature>
<feature type="compositionally biased region" description="Basic and acidic residues" evidence="1">
    <location>
        <begin position="29"/>
        <end position="40"/>
    </location>
</feature>
<organism evidence="2 3">
    <name type="scientific">Athelia psychrophila</name>
    <dbReference type="NCBI Taxonomy" id="1759441"/>
    <lineage>
        <taxon>Eukaryota</taxon>
        <taxon>Fungi</taxon>
        <taxon>Dikarya</taxon>
        <taxon>Basidiomycota</taxon>
        <taxon>Agaricomycotina</taxon>
        <taxon>Agaricomycetes</taxon>
        <taxon>Agaricomycetidae</taxon>
        <taxon>Atheliales</taxon>
        <taxon>Atheliaceae</taxon>
        <taxon>Athelia</taxon>
    </lineage>
</organism>
<accession>A0A167WY83</accession>
<name>A0A167WY83_9AGAM</name>
<evidence type="ECO:0000313" key="3">
    <source>
        <dbReference type="Proteomes" id="UP000076532"/>
    </source>
</evidence>
<feature type="region of interest" description="Disordered" evidence="1">
    <location>
        <begin position="103"/>
        <end position="130"/>
    </location>
</feature>
<evidence type="ECO:0000313" key="2">
    <source>
        <dbReference type="EMBL" id="KZP06616.1"/>
    </source>
</evidence>
<gene>
    <name evidence="2" type="ORF">FIBSPDRAFT_939927</name>
</gene>
<feature type="compositionally biased region" description="Gly residues" evidence="1">
    <location>
        <begin position="16"/>
        <end position="27"/>
    </location>
</feature>
<sequence length="186" mass="20517">MREELVHGDSLPRDGVQGGAREGGGTVVRGDEGDGDHKGVQGLRERLFGTGPSFLRFFWRCSFLRFFVRAGVRAVVVRKEGGEGRVMHRAVFGILARLKRQNFDRSPKEKPGAHATTARPSRGRGGRSMPASVARSYAVRREAGEVAEAKVWHVEGATRRMLFFCFSLRCATYVGKGAARIASQQR</sequence>
<reference evidence="2 3" key="1">
    <citation type="journal article" date="2016" name="Mol. Biol. Evol.">
        <title>Comparative Genomics of Early-Diverging Mushroom-Forming Fungi Provides Insights into the Origins of Lignocellulose Decay Capabilities.</title>
        <authorList>
            <person name="Nagy L.G."/>
            <person name="Riley R."/>
            <person name="Tritt A."/>
            <person name="Adam C."/>
            <person name="Daum C."/>
            <person name="Floudas D."/>
            <person name="Sun H."/>
            <person name="Yadav J.S."/>
            <person name="Pangilinan J."/>
            <person name="Larsson K.H."/>
            <person name="Matsuura K."/>
            <person name="Barry K."/>
            <person name="Labutti K."/>
            <person name="Kuo R."/>
            <person name="Ohm R.A."/>
            <person name="Bhattacharya S.S."/>
            <person name="Shirouzu T."/>
            <person name="Yoshinaga Y."/>
            <person name="Martin F.M."/>
            <person name="Grigoriev I.V."/>
            <person name="Hibbett D.S."/>
        </authorList>
    </citation>
    <scope>NUCLEOTIDE SEQUENCE [LARGE SCALE GENOMIC DNA]</scope>
    <source>
        <strain evidence="2 3">CBS 109695</strain>
    </source>
</reference>
<protein>
    <submittedName>
        <fullName evidence="2">Uncharacterized protein</fullName>
    </submittedName>
</protein>
<proteinExistence type="predicted"/>
<dbReference type="Proteomes" id="UP000076532">
    <property type="component" value="Unassembled WGS sequence"/>
</dbReference>